<dbReference type="GeneID" id="62149926"/>
<gene>
    <name evidence="2" type="ORF">EAE97_006337</name>
</gene>
<comment type="caution">
    <text evidence="2">The sequence shown here is derived from an EMBL/GenBank/DDBJ whole genome shotgun (WGS) entry which is preliminary data.</text>
</comment>
<evidence type="ECO:0000313" key="3">
    <source>
        <dbReference type="Proteomes" id="UP000710849"/>
    </source>
</evidence>
<feature type="domain" description="Azaphilone pigments biosynthesis cluster protein L N-terminal" evidence="1">
    <location>
        <begin position="2"/>
        <end position="208"/>
    </location>
</feature>
<organism evidence="2 3">
    <name type="scientific">Botrytis byssoidea</name>
    <dbReference type="NCBI Taxonomy" id="139641"/>
    <lineage>
        <taxon>Eukaryota</taxon>
        <taxon>Fungi</taxon>
        <taxon>Dikarya</taxon>
        <taxon>Ascomycota</taxon>
        <taxon>Pezizomycotina</taxon>
        <taxon>Leotiomycetes</taxon>
        <taxon>Helotiales</taxon>
        <taxon>Sclerotiniaceae</taxon>
        <taxon>Botrytis</taxon>
    </lineage>
</organism>
<dbReference type="EMBL" id="RCSW01000011">
    <property type="protein sequence ID" value="KAF7942883.1"/>
    <property type="molecule type" value="Genomic_DNA"/>
</dbReference>
<dbReference type="AlphaFoldDB" id="A0A9P5IJ10"/>
<protein>
    <recommendedName>
        <fullName evidence="1">Azaphilone pigments biosynthesis cluster protein L N-terminal domain-containing protein</fullName>
    </recommendedName>
</protein>
<dbReference type="InterPro" id="IPR031348">
    <property type="entry name" value="PigL_N"/>
</dbReference>
<name>A0A9P5IJ10_9HELO</name>
<dbReference type="Proteomes" id="UP000710849">
    <property type="component" value="Unassembled WGS sequence"/>
</dbReference>
<dbReference type="Pfam" id="PF17111">
    <property type="entry name" value="PigL_N"/>
    <property type="match status" value="1"/>
</dbReference>
<reference evidence="2 3" key="1">
    <citation type="journal article" date="2020" name="Genome Biol. Evol.">
        <title>Comparative genomics of Sclerotiniaceae.</title>
        <authorList>
            <person name="Valero Jimenez C.A."/>
            <person name="Steentjes M."/>
            <person name="Scholten O.E."/>
            <person name="Van Kan J.A.L."/>
        </authorList>
    </citation>
    <scope>NUCLEOTIDE SEQUENCE [LARGE SCALE GENOMIC DNA]</scope>
    <source>
        <strain evidence="2 3">MUCL 94</strain>
    </source>
</reference>
<keyword evidence="3" id="KW-1185">Reference proteome</keyword>
<evidence type="ECO:0000313" key="2">
    <source>
        <dbReference type="EMBL" id="KAF7942883.1"/>
    </source>
</evidence>
<sequence length="282" mass="31168">MADPLSITASIVGIIVPALHGTRLLLDDLQQLKDAPKTVNRLVDNVHSVDAALQSLRSIDEREWSLLGEDVVKQSETTSNSCTQACDLFRADLQPWTKHSEGGKLSWQDQVKVEFFKQGQIKAMSEQLSNCRLAINSIVSIATLYSSVRHSHITEEVRKMISTKQIEVRDVISTADRQLVVLENRLEELSLSNDDDDDDDNETVEFREGKIEAVRQLEEEFSRMKASQKLLNQLLSKSQEEAVAKAAGCQNGSTTVTFGSHSSGFQAGIINGGVSGTTFGRY</sequence>
<accession>A0A9P5IJ10</accession>
<proteinExistence type="predicted"/>
<dbReference type="RefSeq" id="XP_038732557.1">
    <property type="nucleotide sequence ID" value="XM_038876850.1"/>
</dbReference>
<evidence type="ECO:0000259" key="1">
    <source>
        <dbReference type="Pfam" id="PF17111"/>
    </source>
</evidence>